<accession>A0A9Q9BW23</accession>
<name>A0A9Q9BW23_9RICK</name>
<evidence type="ECO:0000313" key="9">
    <source>
        <dbReference type="Proteomes" id="UP001059822"/>
    </source>
</evidence>
<dbReference type="InterPro" id="IPR051536">
    <property type="entry name" value="UDG_Type-4/5"/>
</dbReference>
<keyword evidence="4" id="KW-0378">Hydrolase</keyword>
<proteinExistence type="predicted"/>
<keyword evidence="5" id="KW-0234">DNA repair</keyword>
<dbReference type="Proteomes" id="UP001059985">
    <property type="component" value="Chromosome"/>
</dbReference>
<comment type="catalytic activity">
    <reaction evidence="1">
        <text>Hydrolyzes single-stranded DNA or mismatched double-stranded DNA and polynucleotides, releasing free uracil.</text>
        <dbReference type="EC" id="3.2.2.27"/>
    </reaction>
</comment>
<dbReference type="RefSeq" id="WP_218194398.1">
    <property type="nucleotide sequence ID" value="NZ_CP054597.1"/>
</dbReference>
<dbReference type="AlphaFoldDB" id="A0A9Q9BW23"/>
<dbReference type="Proteomes" id="UP001059822">
    <property type="component" value="Chromosome"/>
</dbReference>
<protein>
    <recommendedName>
        <fullName evidence="2">uracil-DNA glycosylase</fullName>
        <ecNumber evidence="2">3.2.2.27</ecNumber>
    </recommendedName>
</protein>
<dbReference type="PANTHER" id="PTHR33693">
    <property type="entry name" value="TYPE-5 URACIL-DNA GLYCOSYLASE"/>
    <property type="match status" value="1"/>
</dbReference>
<sequence>MSEELLEVLKFYHDSGIDNILDDDITEIPQNTGVQLDNSITLQDDNSITLQENIDWINIANRLAANCKSLDDLKQIVNSFDGCAIKKFATNTVFSDGNPCAKVMLIGEAPGANEDMEGKPFCGVSGKLLDKMLSAINLDREKVYISNTVFWRPPGNRRPSDCEISMCKPFVEKHIALISPKMLILVGSTACYALLDSQNTISKLRTKFHTYTNQFLEHSITTAVIFHPAYLLRQPMQKRLAWEDLQKIRDYLEENSI</sequence>
<keyword evidence="3" id="KW-0227">DNA damage</keyword>
<dbReference type="SMART" id="SM00987">
    <property type="entry name" value="UreE_C"/>
    <property type="match status" value="1"/>
</dbReference>
<evidence type="ECO:0000313" key="7">
    <source>
        <dbReference type="EMBL" id="UTO55856.1"/>
    </source>
</evidence>
<dbReference type="InterPro" id="IPR005122">
    <property type="entry name" value="Uracil-DNA_glycosylase-like"/>
</dbReference>
<organism evidence="7 9">
    <name type="scientific">Neoehrlichia mikurensis</name>
    <dbReference type="NCBI Taxonomy" id="89586"/>
    <lineage>
        <taxon>Bacteria</taxon>
        <taxon>Pseudomonadati</taxon>
        <taxon>Pseudomonadota</taxon>
        <taxon>Alphaproteobacteria</taxon>
        <taxon>Rickettsiales</taxon>
        <taxon>Anaplasmataceae</taxon>
        <taxon>Candidatus Neoehrlichia</taxon>
    </lineage>
</organism>
<evidence type="ECO:0000313" key="10">
    <source>
        <dbReference type="Proteomes" id="UP001059985"/>
    </source>
</evidence>
<evidence type="ECO:0000256" key="4">
    <source>
        <dbReference type="ARBA" id="ARBA00022801"/>
    </source>
</evidence>
<dbReference type="GO" id="GO:0004844">
    <property type="term" value="F:uracil DNA N-glycosylase activity"/>
    <property type="evidence" value="ECO:0007669"/>
    <property type="project" value="UniProtKB-EC"/>
</dbReference>
<dbReference type="InterPro" id="IPR005273">
    <property type="entry name" value="Ura-DNA_glyco_family4"/>
</dbReference>
<dbReference type="Pfam" id="PF03167">
    <property type="entry name" value="UDG"/>
    <property type="match status" value="1"/>
</dbReference>
<evidence type="ECO:0000256" key="1">
    <source>
        <dbReference type="ARBA" id="ARBA00001400"/>
    </source>
</evidence>
<evidence type="ECO:0000313" key="8">
    <source>
        <dbReference type="EMBL" id="UTO56771.1"/>
    </source>
</evidence>
<dbReference type="EC" id="3.2.2.27" evidence="2"/>
<dbReference type="EMBL" id="CP089285">
    <property type="protein sequence ID" value="UTO56771.1"/>
    <property type="molecule type" value="Genomic_DNA"/>
</dbReference>
<gene>
    <name evidence="8" type="ORF">LUA81_02190</name>
    <name evidence="7" type="ORF">LUA82_02210</name>
</gene>
<evidence type="ECO:0000259" key="6">
    <source>
        <dbReference type="SMART" id="SM00986"/>
    </source>
</evidence>
<reference evidence="7" key="1">
    <citation type="journal article" date="2022" name="Microorganisms">
        <title>Assembly and Comparison of Ca. Neoehrlichia mikurensis Genomes.</title>
        <authorList>
            <person name="Azagi T."/>
            <person name="Dirks R.P."/>
            <person name="Yebra-Pimentel E.S."/>
            <person name="Schaap P.J."/>
            <person name="Koehorst J.J."/>
            <person name="Esser H.J."/>
            <person name="Sprong H."/>
        </authorList>
    </citation>
    <scope>NUCLEOTIDE SEQUENCE</scope>
    <source>
        <strain evidence="8">18-2804</strain>
        <strain evidence="7">18-2837</strain>
    </source>
</reference>
<evidence type="ECO:0000256" key="5">
    <source>
        <dbReference type="ARBA" id="ARBA00023204"/>
    </source>
</evidence>
<dbReference type="EMBL" id="CP089286">
    <property type="protein sequence ID" value="UTO55856.1"/>
    <property type="molecule type" value="Genomic_DNA"/>
</dbReference>
<dbReference type="CDD" id="cd10030">
    <property type="entry name" value="UDG-F4_TTUDGA_SPO1dp_like"/>
    <property type="match status" value="1"/>
</dbReference>
<dbReference type="SMART" id="SM00986">
    <property type="entry name" value="UDG"/>
    <property type="match status" value="1"/>
</dbReference>
<evidence type="ECO:0000256" key="2">
    <source>
        <dbReference type="ARBA" id="ARBA00012030"/>
    </source>
</evidence>
<dbReference type="PANTHER" id="PTHR33693:SF1">
    <property type="entry name" value="TYPE-4 URACIL-DNA GLYCOSYLASE"/>
    <property type="match status" value="1"/>
</dbReference>
<evidence type="ECO:0000256" key="3">
    <source>
        <dbReference type="ARBA" id="ARBA00022763"/>
    </source>
</evidence>
<dbReference type="NCBIfam" id="TIGR00758">
    <property type="entry name" value="UDG_fam4"/>
    <property type="match status" value="1"/>
</dbReference>
<keyword evidence="10" id="KW-1185">Reference proteome</keyword>
<dbReference type="GO" id="GO:0006281">
    <property type="term" value="P:DNA repair"/>
    <property type="evidence" value="ECO:0007669"/>
    <property type="project" value="UniProtKB-KW"/>
</dbReference>
<feature type="domain" description="Uracil-DNA glycosylase-like" evidence="6">
    <location>
        <begin position="94"/>
        <end position="246"/>
    </location>
</feature>